<accession>A0A8H5FM50</accession>
<feature type="compositionally biased region" description="Low complexity" evidence="1">
    <location>
        <begin position="879"/>
        <end position="897"/>
    </location>
</feature>
<feature type="compositionally biased region" description="Basic and acidic residues" evidence="1">
    <location>
        <begin position="212"/>
        <end position="223"/>
    </location>
</feature>
<organism evidence="2 3">
    <name type="scientific">Tetrapyrgos nigripes</name>
    <dbReference type="NCBI Taxonomy" id="182062"/>
    <lineage>
        <taxon>Eukaryota</taxon>
        <taxon>Fungi</taxon>
        <taxon>Dikarya</taxon>
        <taxon>Basidiomycota</taxon>
        <taxon>Agaricomycotina</taxon>
        <taxon>Agaricomycetes</taxon>
        <taxon>Agaricomycetidae</taxon>
        <taxon>Agaricales</taxon>
        <taxon>Marasmiineae</taxon>
        <taxon>Marasmiaceae</taxon>
        <taxon>Tetrapyrgos</taxon>
    </lineage>
</organism>
<feature type="compositionally biased region" description="Basic and acidic residues" evidence="1">
    <location>
        <begin position="835"/>
        <end position="844"/>
    </location>
</feature>
<feature type="compositionally biased region" description="Basic and acidic residues" evidence="1">
    <location>
        <begin position="180"/>
        <end position="193"/>
    </location>
</feature>
<feature type="region of interest" description="Disordered" evidence="1">
    <location>
        <begin position="70"/>
        <end position="149"/>
    </location>
</feature>
<name>A0A8H5FM50_9AGAR</name>
<feature type="compositionally biased region" description="Polar residues" evidence="1">
    <location>
        <begin position="294"/>
        <end position="323"/>
    </location>
</feature>
<dbReference type="Proteomes" id="UP000559256">
    <property type="component" value="Unassembled WGS sequence"/>
</dbReference>
<feature type="region of interest" description="Disordered" evidence="1">
    <location>
        <begin position="528"/>
        <end position="547"/>
    </location>
</feature>
<feature type="compositionally biased region" description="Low complexity" evidence="1">
    <location>
        <begin position="416"/>
        <end position="429"/>
    </location>
</feature>
<feature type="compositionally biased region" description="Basic and acidic residues" evidence="1">
    <location>
        <begin position="246"/>
        <end position="259"/>
    </location>
</feature>
<feature type="region of interest" description="Disordered" evidence="1">
    <location>
        <begin position="168"/>
        <end position="193"/>
    </location>
</feature>
<feature type="compositionally biased region" description="Low complexity" evidence="1">
    <location>
        <begin position="29"/>
        <end position="38"/>
    </location>
</feature>
<feature type="region of interest" description="Disordered" evidence="1">
    <location>
        <begin position="25"/>
        <end position="48"/>
    </location>
</feature>
<sequence>MCSLLPSLNVNTNWMDLSCQEFSAFGQGPTPSTPTTSSIHGQEKSEERNPYNVIQRFNTFGMPMDYINTDDRSNSSSSANVIASTDDTSQTLSQPLGSVLASTSSAGSSPSTLVVFNPNNAHHRRSRTERTHNSREGREQLRERRERRYTEAQGNLLEAFRNSDLGLEEDDADVTMMGKGSREGSPEKRNIKDRVTKIRAMKNALVMLEKSKKESLDKLEKAKSAPGSGSGSGEEGDTTVHANGNDLDKEAYESRRKERWMEERRLQWIEETKEKVEREIRVLEGSVVDETDKCSTSARKASTSPFGVTSNPIALGNPNNFPNSISRSTSAPASSSSQQPRAERINQNLARFFNSSPTKTPLSPVSPSLSLLSPTLTYRSSLVPVGRHSRENSHISNGQRKKQKRNGRSQSSNDLSSMTMSVSTSRTSVPNFDSYSSYKMNPKRMTMNDVEPMKLRVMAEEEISRAVVEGLKKGYRNGNWFEGDAHSRSASASAERSPGGETFAKIPASVSEPQSNQGVHDLENIDRAPLASPAPSSVSHSPSSATASLDLETPVTLFSGPLPAIEDVEDVDVEKTPIPATKVYDGGKGKGKGIQAEVQPRGFLSGFVDSEENDVFNPSPLASHGDESGTATIYRRLTSDPGDLIKFLGDDEKVELPEYAKALLDLLDEAPPDFSKTLTPERGRARGRRSLSSDWSVLARMTSNNQALTNGSSKSNTTSAIPSIPKLPPIVSTPFGSPSHSPLHSRNNSPCSRPRSKSRSPSPAPRPVSPLELLKPKPSLDFDYSHPRSESPRKLKEKASFSRGTMLTVPEDDRFVVPTSFTSTCDTNHSGQDGSSHEAEEHSRQVSRLSQPPDPPSTPKRSSSRMSNMSWTPSRKSVHSSAAASSAHGDHSVSASSPLKNGSSVPSASLARPTTLRKTPSVMSFSHKLRRGLSKGIFLSTSPKKGASVIVEDE</sequence>
<proteinExistence type="predicted"/>
<feature type="compositionally biased region" description="Low complexity" evidence="1">
    <location>
        <begin position="74"/>
        <end position="84"/>
    </location>
</feature>
<protein>
    <submittedName>
        <fullName evidence="2">Uncharacterized protein</fullName>
    </submittedName>
</protein>
<reference evidence="2 3" key="1">
    <citation type="journal article" date="2020" name="ISME J.">
        <title>Uncovering the hidden diversity of litter-decomposition mechanisms in mushroom-forming fungi.</title>
        <authorList>
            <person name="Floudas D."/>
            <person name="Bentzer J."/>
            <person name="Ahren D."/>
            <person name="Johansson T."/>
            <person name="Persson P."/>
            <person name="Tunlid A."/>
        </authorList>
    </citation>
    <scope>NUCLEOTIDE SEQUENCE [LARGE SCALE GENOMIC DNA]</scope>
    <source>
        <strain evidence="2 3">CBS 291.85</strain>
    </source>
</reference>
<feature type="compositionally biased region" description="Basic and acidic residues" evidence="1">
    <location>
        <begin position="128"/>
        <end position="149"/>
    </location>
</feature>
<feature type="region of interest" description="Disordered" evidence="1">
    <location>
        <begin position="820"/>
        <end position="927"/>
    </location>
</feature>
<dbReference type="EMBL" id="JAACJM010000165">
    <property type="protein sequence ID" value="KAF5341398.1"/>
    <property type="molecule type" value="Genomic_DNA"/>
</dbReference>
<feature type="compositionally biased region" description="Polar residues" evidence="1">
    <location>
        <begin position="859"/>
        <end position="875"/>
    </location>
</feature>
<feature type="compositionally biased region" description="Low complexity" evidence="1">
    <location>
        <begin position="324"/>
        <end position="340"/>
    </location>
</feature>
<dbReference type="AlphaFoldDB" id="A0A8H5FM50"/>
<feature type="region of interest" description="Disordered" evidence="1">
    <location>
        <begin position="382"/>
        <end position="429"/>
    </location>
</feature>
<feature type="compositionally biased region" description="Low complexity" evidence="1">
    <location>
        <begin position="97"/>
        <end position="114"/>
    </location>
</feature>
<feature type="compositionally biased region" description="Low complexity" evidence="1">
    <location>
        <begin position="488"/>
        <end position="497"/>
    </location>
</feature>
<feature type="region of interest" description="Disordered" evidence="1">
    <location>
        <begin position="706"/>
        <end position="806"/>
    </location>
</feature>
<gene>
    <name evidence="2" type="ORF">D9758_012252</name>
</gene>
<feature type="region of interest" description="Disordered" evidence="1">
    <location>
        <begin position="482"/>
        <end position="518"/>
    </location>
</feature>
<evidence type="ECO:0000256" key="1">
    <source>
        <dbReference type="SAM" id="MobiDB-lite"/>
    </source>
</evidence>
<feature type="compositionally biased region" description="Polar residues" evidence="1">
    <location>
        <begin position="706"/>
        <end position="721"/>
    </location>
</feature>
<feature type="compositionally biased region" description="Polar residues" evidence="1">
    <location>
        <begin position="820"/>
        <end position="834"/>
    </location>
</feature>
<feature type="region of interest" description="Disordered" evidence="1">
    <location>
        <begin position="292"/>
        <end position="342"/>
    </location>
</feature>
<feature type="region of interest" description="Disordered" evidence="1">
    <location>
        <begin position="671"/>
        <end position="692"/>
    </location>
</feature>
<keyword evidence="3" id="KW-1185">Reference proteome</keyword>
<feature type="compositionally biased region" description="Polar residues" evidence="1">
    <location>
        <begin position="734"/>
        <end position="744"/>
    </location>
</feature>
<feature type="compositionally biased region" description="Polar residues" evidence="1">
    <location>
        <begin position="898"/>
        <end position="907"/>
    </location>
</feature>
<evidence type="ECO:0000313" key="2">
    <source>
        <dbReference type="EMBL" id="KAF5341398.1"/>
    </source>
</evidence>
<feature type="compositionally biased region" description="Polar residues" evidence="1">
    <location>
        <begin position="85"/>
        <end position="96"/>
    </location>
</feature>
<feature type="region of interest" description="Disordered" evidence="1">
    <location>
        <begin position="212"/>
        <end position="259"/>
    </location>
</feature>
<feature type="compositionally biased region" description="Basic and acidic residues" evidence="1">
    <location>
        <begin position="774"/>
        <end position="800"/>
    </location>
</feature>
<comment type="caution">
    <text evidence="2">The sequence shown here is derived from an EMBL/GenBank/DDBJ whole genome shotgun (WGS) entry which is preliminary data.</text>
</comment>
<evidence type="ECO:0000313" key="3">
    <source>
        <dbReference type="Proteomes" id="UP000559256"/>
    </source>
</evidence>